<evidence type="ECO:0000313" key="2">
    <source>
        <dbReference type="EMBL" id="KAG0556105.1"/>
    </source>
</evidence>
<dbReference type="Proteomes" id="UP000822688">
    <property type="component" value="Chromosome 11"/>
</dbReference>
<proteinExistence type="predicted"/>
<accession>A0A8T0GBL3</accession>
<name>A0A8T0GBL3_CERPU</name>
<reference evidence="2 3" key="1">
    <citation type="submission" date="2020-06" db="EMBL/GenBank/DDBJ databases">
        <title>WGS assembly of Ceratodon purpureus strain R40.</title>
        <authorList>
            <person name="Carey S.B."/>
            <person name="Jenkins J."/>
            <person name="Shu S."/>
            <person name="Lovell J.T."/>
            <person name="Sreedasyam A."/>
            <person name="Maumus F."/>
            <person name="Tiley G.P."/>
            <person name="Fernandez-Pozo N."/>
            <person name="Barry K."/>
            <person name="Chen C."/>
            <person name="Wang M."/>
            <person name="Lipzen A."/>
            <person name="Daum C."/>
            <person name="Saski C.A."/>
            <person name="Payton A.C."/>
            <person name="Mcbreen J.C."/>
            <person name="Conrad R.E."/>
            <person name="Kollar L.M."/>
            <person name="Olsson S."/>
            <person name="Huttunen S."/>
            <person name="Landis J.B."/>
            <person name="Wickett N.J."/>
            <person name="Johnson M.G."/>
            <person name="Rensing S.A."/>
            <person name="Grimwood J."/>
            <person name="Schmutz J."/>
            <person name="Mcdaniel S.F."/>
        </authorList>
    </citation>
    <scope>NUCLEOTIDE SEQUENCE [LARGE SCALE GENOMIC DNA]</scope>
    <source>
        <strain evidence="2 3">R40</strain>
    </source>
</reference>
<gene>
    <name evidence="1" type="ORF">KC19_11G026400</name>
    <name evidence="2" type="ORF">KC19_11G026500</name>
</gene>
<dbReference type="EMBL" id="CM026432">
    <property type="protein sequence ID" value="KAG0556105.1"/>
    <property type="molecule type" value="Genomic_DNA"/>
</dbReference>
<evidence type="ECO:0000313" key="3">
    <source>
        <dbReference type="Proteomes" id="UP000822688"/>
    </source>
</evidence>
<protein>
    <submittedName>
        <fullName evidence="2">Uncharacterized protein</fullName>
    </submittedName>
</protein>
<comment type="caution">
    <text evidence="2">The sequence shown here is derived from an EMBL/GenBank/DDBJ whole genome shotgun (WGS) entry which is preliminary data.</text>
</comment>
<dbReference type="EMBL" id="CM026432">
    <property type="protein sequence ID" value="KAG0556104.1"/>
    <property type="molecule type" value="Genomic_DNA"/>
</dbReference>
<dbReference type="AlphaFoldDB" id="A0A8T0GBL3"/>
<sequence>MFASAREIVPPLSSSIRIAGSTYRKLQYAFCEYHIVFVVGNNCQKVVGESPDFNISYTCHQEDMNYTSTLPLLTGQGNFSQLRYHTHYNKMCFTCQSLP</sequence>
<organism evidence="2 3">
    <name type="scientific">Ceratodon purpureus</name>
    <name type="common">Fire moss</name>
    <name type="synonym">Dicranum purpureum</name>
    <dbReference type="NCBI Taxonomy" id="3225"/>
    <lineage>
        <taxon>Eukaryota</taxon>
        <taxon>Viridiplantae</taxon>
        <taxon>Streptophyta</taxon>
        <taxon>Embryophyta</taxon>
        <taxon>Bryophyta</taxon>
        <taxon>Bryophytina</taxon>
        <taxon>Bryopsida</taxon>
        <taxon>Dicranidae</taxon>
        <taxon>Pseudoditrichales</taxon>
        <taxon>Ditrichaceae</taxon>
        <taxon>Ceratodon</taxon>
    </lineage>
</organism>
<evidence type="ECO:0000313" key="1">
    <source>
        <dbReference type="EMBL" id="KAG0556104.1"/>
    </source>
</evidence>
<keyword evidence="3" id="KW-1185">Reference proteome</keyword>